<evidence type="ECO:0000313" key="6">
    <source>
        <dbReference type="Proteomes" id="UP000255061"/>
    </source>
</evidence>
<sequence>MIMQLGDCRFDRERGTLTELSRDECWHLPRAELQVLSLLVEHQGQLVSKYMLKIGEGQHPPLTDTSVARAVFMLRSFFGTRHEGLIETVKGQGYLLQPLNGNKRKYVNYLRLQTIPLWSVLVLFGAMLAVSFFYLYQIDHSKPTQALMSSEISLASGENVRLHLYANSNTNNLLLFKLGERLSAGLTACGQSDWKDVYASLSHDKQVLNVTLRGEKLGQSVIRNIKISDFTQPKEFIDATWLREVDICG</sequence>
<accession>A0A379ZCU1</accession>
<feature type="domain" description="OmpR/PhoB-type" evidence="4">
    <location>
        <begin position="1"/>
        <end position="98"/>
    </location>
</feature>
<name>A0A379ZCU1_9GAMM</name>
<dbReference type="GO" id="GO:0003677">
    <property type="term" value="F:DNA binding"/>
    <property type="evidence" value="ECO:0007669"/>
    <property type="project" value="UniProtKB-UniRule"/>
</dbReference>
<evidence type="ECO:0000259" key="4">
    <source>
        <dbReference type="PROSITE" id="PS51755"/>
    </source>
</evidence>
<feature type="transmembrane region" description="Helical" evidence="3">
    <location>
        <begin position="115"/>
        <end position="136"/>
    </location>
</feature>
<dbReference type="AlphaFoldDB" id="A0A379ZCU1"/>
<dbReference type="SMART" id="SM00862">
    <property type="entry name" value="Trans_reg_C"/>
    <property type="match status" value="1"/>
</dbReference>
<dbReference type="InterPro" id="IPR036388">
    <property type="entry name" value="WH-like_DNA-bd_sf"/>
</dbReference>
<keyword evidence="1 2" id="KW-0238">DNA-binding</keyword>
<gene>
    <name evidence="5" type="ORF">NCTC10736_00144</name>
</gene>
<protein>
    <submittedName>
        <fullName evidence="5">Transcriptional regulatory protein, C terminal</fullName>
    </submittedName>
</protein>
<dbReference type="InterPro" id="IPR016032">
    <property type="entry name" value="Sig_transdc_resp-reg_C-effctor"/>
</dbReference>
<evidence type="ECO:0000256" key="1">
    <source>
        <dbReference type="ARBA" id="ARBA00023125"/>
    </source>
</evidence>
<evidence type="ECO:0000313" key="5">
    <source>
        <dbReference type="EMBL" id="SUI59543.1"/>
    </source>
</evidence>
<keyword evidence="3" id="KW-0812">Transmembrane</keyword>
<feature type="DNA-binding region" description="OmpR/PhoB-type" evidence="2">
    <location>
        <begin position="1"/>
        <end position="98"/>
    </location>
</feature>
<keyword evidence="3" id="KW-1133">Transmembrane helix</keyword>
<dbReference type="SUPFAM" id="SSF46894">
    <property type="entry name" value="C-terminal effector domain of the bipartite response regulators"/>
    <property type="match status" value="1"/>
</dbReference>
<dbReference type="EMBL" id="UGYV01000001">
    <property type="protein sequence ID" value="SUI59543.1"/>
    <property type="molecule type" value="Genomic_DNA"/>
</dbReference>
<evidence type="ECO:0000256" key="3">
    <source>
        <dbReference type="SAM" id="Phobius"/>
    </source>
</evidence>
<dbReference type="RefSeq" id="WP_181879173.1">
    <property type="nucleotide sequence ID" value="NZ_BPFE01000009.1"/>
</dbReference>
<proteinExistence type="predicted"/>
<dbReference type="PROSITE" id="PS51755">
    <property type="entry name" value="OMPR_PHOB"/>
    <property type="match status" value="1"/>
</dbReference>
<dbReference type="Gene3D" id="1.10.10.10">
    <property type="entry name" value="Winged helix-like DNA-binding domain superfamily/Winged helix DNA-binding domain"/>
    <property type="match status" value="1"/>
</dbReference>
<reference evidence="5 6" key="1">
    <citation type="submission" date="2018-06" db="EMBL/GenBank/DDBJ databases">
        <authorList>
            <consortium name="Pathogen Informatics"/>
            <person name="Doyle S."/>
        </authorList>
    </citation>
    <scope>NUCLEOTIDE SEQUENCE [LARGE SCALE GENOMIC DNA]</scope>
    <source>
        <strain evidence="5 6">NCTC10736</strain>
    </source>
</reference>
<dbReference type="GO" id="GO:0006355">
    <property type="term" value="P:regulation of DNA-templated transcription"/>
    <property type="evidence" value="ECO:0007669"/>
    <property type="project" value="InterPro"/>
</dbReference>
<keyword evidence="3" id="KW-0472">Membrane</keyword>
<dbReference type="GO" id="GO:0000160">
    <property type="term" value="P:phosphorelay signal transduction system"/>
    <property type="evidence" value="ECO:0007669"/>
    <property type="project" value="InterPro"/>
</dbReference>
<dbReference type="Proteomes" id="UP000255061">
    <property type="component" value="Unassembled WGS sequence"/>
</dbReference>
<dbReference type="Pfam" id="PF00486">
    <property type="entry name" value="Trans_reg_C"/>
    <property type="match status" value="1"/>
</dbReference>
<organism evidence="5 6">
    <name type="scientific">Shewanella morhuae</name>
    <dbReference type="NCBI Taxonomy" id="365591"/>
    <lineage>
        <taxon>Bacteria</taxon>
        <taxon>Pseudomonadati</taxon>
        <taxon>Pseudomonadota</taxon>
        <taxon>Gammaproteobacteria</taxon>
        <taxon>Alteromonadales</taxon>
        <taxon>Shewanellaceae</taxon>
        <taxon>Shewanella</taxon>
    </lineage>
</organism>
<evidence type="ECO:0000256" key="2">
    <source>
        <dbReference type="PROSITE-ProRule" id="PRU01091"/>
    </source>
</evidence>
<dbReference type="InterPro" id="IPR001867">
    <property type="entry name" value="OmpR/PhoB-type_DNA-bd"/>
</dbReference>